<dbReference type="SUPFAM" id="SSF52540">
    <property type="entry name" value="P-loop containing nucleoside triphosphate hydrolases"/>
    <property type="match status" value="1"/>
</dbReference>
<dbReference type="PROSITE" id="PS00662">
    <property type="entry name" value="T2SP_E"/>
    <property type="match status" value="1"/>
</dbReference>
<keyword evidence="3" id="KW-0067">ATP-binding</keyword>
<reference evidence="6" key="1">
    <citation type="submission" date="2023-06" db="EMBL/GenBank/DDBJ databases">
        <title>Identification and characterization of horizontal gene transfer across gut microbiota members of farm animals based on homology search.</title>
        <authorList>
            <person name="Zeman M."/>
            <person name="Kubasova T."/>
            <person name="Jahodarova E."/>
            <person name="Nykrynova M."/>
            <person name="Rychlik I."/>
        </authorList>
    </citation>
    <scope>NUCLEOTIDE SEQUENCE [LARGE SCALE GENOMIC DNA]</scope>
    <source>
        <strain evidence="6">ET341</strain>
    </source>
</reference>
<dbReference type="Pfam" id="PF00437">
    <property type="entry name" value="T2SSE"/>
    <property type="match status" value="1"/>
</dbReference>
<comment type="similarity">
    <text evidence="1">Belongs to the GSP E family.</text>
</comment>
<evidence type="ECO:0000313" key="6">
    <source>
        <dbReference type="Proteomes" id="UP001529275"/>
    </source>
</evidence>
<dbReference type="InterPro" id="IPR027417">
    <property type="entry name" value="P-loop_NTPase"/>
</dbReference>
<dbReference type="Proteomes" id="UP001529275">
    <property type="component" value="Unassembled WGS sequence"/>
</dbReference>
<dbReference type="CDD" id="cd01129">
    <property type="entry name" value="PulE-GspE-like"/>
    <property type="match status" value="1"/>
</dbReference>
<dbReference type="PANTHER" id="PTHR30258">
    <property type="entry name" value="TYPE II SECRETION SYSTEM PROTEIN GSPE-RELATED"/>
    <property type="match status" value="1"/>
</dbReference>
<sequence length="328" mass="38370">MDELFEKMIYRALNQKATDIHMLLKKDLRIQFRIFGELKLYDVLENEKGYKLMNFIKYKSLIHTNYRLMPQTGNISLKMNQKKYFLRVSYLPSLEFESIVIRILNNHELRSIQELTYQKEIQDYLCWLSKQSHGLFFISGATGSGKSTTLYTVLKQILNDSQKNIITIEDPIEIHLDGCLQIELNEKIGITYYDTLRQILRHDPDVIMIGEIRDEETARIALTCALTGHLVLTTIHASNAPLSIKRFMNLGIHKTDILDVVVGIISQRMKYDVANKKAFVISELMKKEDIDKYLNHQEFSYLSFHKAAHQFIEMGFPSELFEEELVYE</sequence>
<gene>
    <name evidence="5" type="ORF">QUV98_02400</name>
</gene>
<keyword evidence="6" id="KW-1185">Reference proteome</keyword>
<evidence type="ECO:0000313" key="5">
    <source>
        <dbReference type="EMBL" id="MDM8195164.1"/>
    </source>
</evidence>
<accession>A0ABT7UGA4</accession>
<dbReference type="Gene3D" id="3.40.50.300">
    <property type="entry name" value="P-loop containing nucleotide triphosphate hydrolases"/>
    <property type="match status" value="1"/>
</dbReference>
<protein>
    <submittedName>
        <fullName evidence="5">ATPase, T2SS/T4P/T4SS family</fullName>
    </submittedName>
</protein>
<dbReference type="PANTHER" id="PTHR30258:SF2">
    <property type="entry name" value="COMG OPERON PROTEIN 1"/>
    <property type="match status" value="1"/>
</dbReference>
<evidence type="ECO:0000256" key="2">
    <source>
        <dbReference type="ARBA" id="ARBA00022741"/>
    </source>
</evidence>
<evidence type="ECO:0000256" key="3">
    <source>
        <dbReference type="ARBA" id="ARBA00022840"/>
    </source>
</evidence>
<evidence type="ECO:0000259" key="4">
    <source>
        <dbReference type="PROSITE" id="PS00662"/>
    </source>
</evidence>
<comment type="caution">
    <text evidence="5">The sequence shown here is derived from an EMBL/GenBank/DDBJ whole genome shotgun (WGS) entry which is preliminary data.</text>
</comment>
<keyword evidence="2" id="KW-0547">Nucleotide-binding</keyword>
<dbReference type="EMBL" id="JAUDCK010000005">
    <property type="protein sequence ID" value="MDM8195164.1"/>
    <property type="molecule type" value="Genomic_DNA"/>
</dbReference>
<dbReference type="RefSeq" id="WP_087244043.1">
    <property type="nucleotide sequence ID" value="NZ_JAUDCK010000005.1"/>
</dbReference>
<proteinExistence type="inferred from homology"/>
<name>A0ABT7UGA4_9FIRM</name>
<dbReference type="InterPro" id="IPR001482">
    <property type="entry name" value="T2SS/T4SS_dom"/>
</dbReference>
<evidence type="ECO:0000256" key="1">
    <source>
        <dbReference type="ARBA" id="ARBA00006611"/>
    </source>
</evidence>
<dbReference type="Gene3D" id="3.30.450.90">
    <property type="match status" value="1"/>
</dbReference>
<feature type="domain" description="Bacterial type II secretion system protein E" evidence="4">
    <location>
        <begin position="200"/>
        <end position="214"/>
    </location>
</feature>
<organism evidence="5 6">
    <name type="scientific">Massilimicrobiota timonensis</name>
    <dbReference type="NCBI Taxonomy" id="1776392"/>
    <lineage>
        <taxon>Bacteria</taxon>
        <taxon>Bacillati</taxon>
        <taxon>Bacillota</taxon>
        <taxon>Erysipelotrichia</taxon>
        <taxon>Erysipelotrichales</taxon>
        <taxon>Erysipelotrichaceae</taxon>
        <taxon>Massilimicrobiota</taxon>
    </lineage>
</organism>